<feature type="region of interest" description="Disordered" evidence="1">
    <location>
        <begin position="37"/>
        <end position="112"/>
    </location>
</feature>
<accession>A0A7M7L7F3</accession>
<keyword evidence="3" id="KW-1185">Reference proteome</keyword>
<organism evidence="2">
    <name type="scientific">Apis mellifera</name>
    <name type="common">Honeybee</name>
    <dbReference type="NCBI Taxonomy" id="7460"/>
    <lineage>
        <taxon>Eukaryota</taxon>
        <taxon>Metazoa</taxon>
        <taxon>Ecdysozoa</taxon>
        <taxon>Arthropoda</taxon>
        <taxon>Hexapoda</taxon>
        <taxon>Insecta</taxon>
        <taxon>Pterygota</taxon>
        <taxon>Neoptera</taxon>
        <taxon>Endopterygota</taxon>
        <taxon>Hymenoptera</taxon>
        <taxon>Apocrita</taxon>
        <taxon>Aculeata</taxon>
        <taxon>Apoidea</taxon>
        <taxon>Anthophila</taxon>
        <taxon>Apidae</taxon>
        <taxon>Apis</taxon>
    </lineage>
</organism>
<feature type="compositionally biased region" description="Basic and acidic residues" evidence="1">
    <location>
        <begin position="54"/>
        <end position="65"/>
    </location>
</feature>
<dbReference type="AlphaFoldDB" id="A0A7M7L7F3"/>
<evidence type="ECO:0000256" key="1">
    <source>
        <dbReference type="SAM" id="MobiDB-lite"/>
    </source>
</evidence>
<reference evidence="4" key="2">
    <citation type="submission" date="2025-04" db="UniProtKB">
        <authorList>
            <consortium name="RefSeq"/>
        </authorList>
    </citation>
    <scope>IDENTIFICATION</scope>
    <source>
        <strain evidence="4">DH4</strain>
        <tissue evidence="4">Whole body</tissue>
    </source>
</reference>
<dbReference type="OrthoDB" id="7610812at2759"/>
<name>A0A7M7L7F3_APIME</name>
<evidence type="ECO:0000313" key="4">
    <source>
        <dbReference type="RefSeq" id="XP_026296610.1"/>
    </source>
</evidence>
<dbReference type="RefSeq" id="XP_026296610.1">
    <property type="nucleotide sequence ID" value="XM_026440825.1"/>
</dbReference>
<dbReference type="EnsemblMetazoa" id="XM_026440825">
    <property type="protein sequence ID" value="XP_026296610"/>
    <property type="gene ID" value="LOC102656027"/>
</dbReference>
<evidence type="ECO:0000313" key="3">
    <source>
        <dbReference type="Proteomes" id="UP000005203"/>
    </source>
</evidence>
<sequence length="112" mass="12296">MQLPGGSTRIPPARAPASVLVIINGSNIVSKTVTVKKRDGECSENGGPGTSSDRYIKSKNDRNNDPEDVPLLLIRNRHPETRTTSHRQVTRVTEKPQLLASGSPRRKDRGEE</sequence>
<dbReference type="GeneID" id="102656027"/>
<reference evidence="2" key="1">
    <citation type="submission" date="2021-01" db="UniProtKB">
        <authorList>
            <consortium name="EnsemblMetazoa"/>
        </authorList>
    </citation>
    <scope>IDENTIFICATION</scope>
    <source>
        <strain evidence="2">DH4</strain>
    </source>
</reference>
<evidence type="ECO:0000313" key="2">
    <source>
        <dbReference type="EnsemblMetazoa" id="XP_026296610"/>
    </source>
</evidence>
<accession>A0A8B8GXY0</accession>
<proteinExistence type="predicted"/>
<gene>
    <name evidence="4" type="primary">LOC102656027</name>
</gene>
<dbReference type="KEGG" id="ame:102656027"/>
<protein>
    <submittedName>
        <fullName evidence="4">Uncharacterized protein LOC102656027</fullName>
    </submittedName>
</protein>
<dbReference type="Proteomes" id="UP000005203">
    <property type="component" value="Linkage group LG5"/>
</dbReference>